<protein>
    <recommendedName>
        <fullName evidence="4">STAS domain-containing protein</fullName>
    </recommendedName>
</protein>
<gene>
    <name evidence="2" type="ORF">PYS65_03220</name>
</gene>
<dbReference type="RefSeq" id="WP_279338168.1">
    <property type="nucleotide sequence ID" value="NZ_CP121682.1"/>
</dbReference>
<dbReference type="EMBL" id="CP121682">
    <property type="protein sequence ID" value="WGD45119.1"/>
    <property type="molecule type" value="Genomic_DNA"/>
</dbReference>
<dbReference type="Proteomes" id="UP001216440">
    <property type="component" value="Chromosome"/>
</dbReference>
<keyword evidence="3" id="KW-1185">Reference proteome</keyword>
<evidence type="ECO:0000313" key="3">
    <source>
        <dbReference type="Proteomes" id="UP001216440"/>
    </source>
</evidence>
<evidence type="ECO:0000256" key="1">
    <source>
        <dbReference type="SAM" id="Phobius"/>
    </source>
</evidence>
<dbReference type="InterPro" id="IPR001902">
    <property type="entry name" value="SLC26A/SulP_fam"/>
</dbReference>
<accession>A0ABY8KC47</accession>
<evidence type="ECO:0008006" key="4">
    <source>
        <dbReference type="Google" id="ProtNLM"/>
    </source>
</evidence>
<organism evidence="2 3">
    <name type="scientific">Streptomyces cathayae</name>
    <dbReference type="NCBI Taxonomy" id="3031124"/>
    <lineage>
        <taxon>Bacteria</taxon>
        <taxon>Bacillati</taxon>
        <taxon>Actinomycetota</taxon>
        <taxon>Actinomycetes</taxon>
        <taxon>Kitasatosporales</taxon>
        <taxon>Streptomycetaceae</taxon>
        <taxon>Streptomyces</taxon>
    </lineage>
</organism>
<dbReference type="PANTHER" id="PTHR11814">
    <property type="entry name" value="SULFATE TRANSPORTER"/>
    <property type="match status" value="1"/>
</dbReference>
<keyword evidence="1" id="KW-1133">Transmembrane helix</keyword>
<sequence length="101" mass="10716">MAAVAAMLGVTVFDTLPGLFIGIGVSLLPLLYRSSRPVMRELGQLPGNGHFAALDRHSESRRIPGVIVLRVEAGIYFANAERIRSEARTTPPAAAATCSPT</sequence>
<evidence type="ECO:0000313" key="2">
    <source>
        <dbReference type="EMBL" id="WGD45119.1"/>
    </source>
</evidence>
<keyword evidence="1" id="KW-0812">Transmembrane</keyword>
<feature type="transmembrane region" description="Helical" evidence="1">
    <location>
        <begin position="6"/>
        <end position="32"/>
    </location>
</feature>
<proteinExistence type="predicted"/>
<keyword evidence="1" id="KW-0472">Membrane</keyword>
<dbReference type="Gene3D" id="3.30.750.24">
    <property type="entry name" value="STAS domain"/>
    <property type="match status" value="1"/>
</dbReference>
<name>A0ABY8KC47_9ACTN</name>
<dbReference type="InterPro" id="IPR036513">
    <property type="entry name" value="STAS_dom_sf"/>
</dbReference>
<reference evidence="2 3" key="1">
    <citation type="submission" date="2023-03" db="EMBL/GenBank/DDBJ databases">
        <authorList>
            <person name="Mo P."/>
        </authorList>
    </citation>
    <scope>NUCLEOTIDE SEQUENCE [LARGE SCALE GENOMIC DNA]</scope>
    <source>
        <strain evidence="2 3">HUAS 5</strain>
    </source>
</reference>